<evidence type="ECO:0000313" key="6">
    <source>
        <dbReference type="Proteomes" id="UP001321445"/>
    </source>
</evidence>
<evidence type="ECO:0000256" key="1">
    <source>
        <dbReference type="ARBA" id="ARBA00001968"/>
    </source>
</evidence>
<dbReference type="RefSeq" id="WP_286336286.1">
    <property type="nucleotide sequence ID" value="NZ_AP027370.1"/>
</dbReference>
<dbReference type="Pfam" id="PF02545">
    <property type="entry name" value="Maf"/>
    <property type="match status" value="1"/>
</dbReference>
<comment type="cofactor">
    <cofactor evidence="1 4">
        <name>a divalent metal cation</name>
        <dbReference type="ChEBI" id="CHEBI:60240"/>
    </cofactor>
</comment>
<comment type="subcellular location">
    <subcellularLocation>
        <location evidence="4">Cytoplasm</location>
    </subcellularLocation>
</comment>
<dbReference type="NCBIfam" id="NF003141">
    <property type="entry name" value="PRK04056.1"/>
    <property type="match status" value="1"/>
</dbReference>
<evidence type="ECO:0000256" key="3">
    <source>
        <dbReference type="ARBA" id="ARBA00023080"/>
    </source>
</evidence>
<dbReference type="PIRSF" id="PIRSF006305">
    <property type="entry name" value="Maf"/>
    <property type="match status" value="1"/>
</dbReference>
<dbReference type="InterPro" id="IPR029001">
    <property type="entry name" value="ITPase-like_fam"/>
</dbReference>
<organism evidence="5 6">
    <name type="scientific">Hydrogenimonas cancrithermarum</name>
    <dbReference type="NCBI Taxonomy" id="2993563"/>
    <lineage>
        <taxon>Bacteria</taxon>
        <taxon>Pseudomonadati</taxon>
        <taxon>Campylobacterota</taxon>
        <taxon>Epsilonproteobacteria</taxon>
        <taxon>Campylobacterales</taxon>
        <taxon>Hydrogenimonadaceae</taxon>
        <taxon>Hydrogenimonas</taxon>
    </lineage>
</organism>
<reference evidence="5 6" key="1">
    <citation type="submission" date="2023-03" db="EMBL/GenBank/DDBJ databases">
        <title>Description of Hydrogenimonas sp. ISO32.</title>
        <authorList>
            <person name="Mino S."/>
            <person name="Fukazawa S."/>
            <person name="Sawabe T."/>
        </authorList>
    </citation>
    <scope>NUCLEOTIDE SEQUENCE [LARGE SCALE GENOMIC DNA]</scope>
    <source>
        <strain evidence="5 6">ISO32</strain>
    </source>
</reference>
<sequence>MILLGSSSQTRAKILESRGIAFKQVGCDFDEEALEQTVPKNFVYHAAMGKMKACESRFGLETPILCADTVVTAHGEILRKARDEADARRILMMQSGSDVSIITCMVYKSEKKMFIDLSATVYTFAPFDEADLNRYIESGEWRGKAGACMVEGFCKSYIQSVRGYESCAMGLTIEKLEPWLDV</sequence>
<dbReference type="NCBIfam" id="TIGR00172">
    <property type="entry name" value="maf"/>
    <property type="match status" value="1"/>
</dbReference>
<keyword evidence="2 4" id="KW-0378">Hydrolase</keyword>
<dbReference type="EMBL" id="AP027370">
    <property type="protein sequence ID" value="BDY13330.1"/>
    <property type="molecule type" value="Genomic_DNA"/>
</dbReference>
<dbReference type="Proteomes" id="UP001321445">
    <property type="component" value="Chromosome"/>
</dbReference>
<comment type="function">
    <text evidence="4">Nucleoside triphosphate pyrophosphatase. May have a dual role in cell division arrest and in preventing the incorporation of modified nucleotides into cellular nucleic acids.</text>
</comment>
<name>A0ABN6WW46_9BACT</name>
<evidence type="ECO:0000313" key="5">
    <source>
        <dbReference type="EMBL" id="BDY13330.1"/>
    </source>
</evidence>
<dbReference type="PANTHER" id="PTHR43213">
    <property type="entry name" value="BIFUNCTIONAL DTTP/UTP PYROPHOSPHATASE/METHYLTRANSFERASE PROTEIN-RELATED"/>
    <property type="match status" value="1"/>
</dbReference>
<dbReference type="EC" id="3.6.1.9" evidence="4"/>
<accession>A0ABN6WW46</accession>
<evidence type="ECO:0000256" key="4">
    <source>
        <dbReference type="HAMAP-Rule" id="MF_00528"/>
    </source>
</evidence>
<keyword evidence="6" id="KW-1185">Reference proteome</keyword>
<gene>
    <name evidence="5" type="ORF">HCR_16420</name>
</gene>
<comment type="similarity">
    <text evidence="4">Belongs to the Maf family.</text>
</comment>
<dbReference type="PANTHER" id="PTHR43213:SF5">
    <property type="entry name" value="BIFUNCTIONAL DTTP_UTP PYROPHOSPHATASE_METHYLTRANSFERASE PROTEIN-RELATED"/>
    <property type="match status" value="1"/>
</dbReference>
<feature type="active site" description="Proton acceptor" evidence="4">
    <location>
        <position position="68"/>
    </location>
</feature>
<dbReference type="HAMAP" id="MF_00528">
    <property type="entry name" value="Maf"/>
    <property type="match status" value="1"/>
</dbReference>
<evidence type="ECO:0000256" key="2">
    <source>
        <dbReference type="ARBA" id="ARBA00022801"/>
    </source>
</evidence>
<comment type="catalytic activity">
    <reaction evidence="4">
        <text>a ribonucleoside 5'-triphosphate + H2O = a ribonucleoside 5'-phosphate + diphosphate + H(+)</text>
        <dbReference type="Rhea" id="RHEA:23996"/>
        <dbReference type="ChEBI" id="CHEBI:15377"/>
        <dbReference type="ChEBI" id="CHEBI:15378"/>
        <dbReference type="ChEBI" id="CHEBI:33019"/>
        <dbReference type="ChEBI" id="CHEBI:58043"/>
        <dbReference type="ChEBI" id="CHEBI:61557"/>
        <dbReference type="EC" id="3.6.1.9"/>
    </reaction>
</comment>
<comment type="caution">
    <text evidence="4">Lacks conserved residue(s) required for the propagation of feature annotation.</text>
</comment>
<proteinExistence type="inferred from homology"/>
<protein>
    <recommendedName>
        <fullName evidence="4">Nucleoside triphosphate pyrophosphatase</fullName>
        <ecNumber evidence="4">3.6.1.9</ecNumber>
    </recommendedName>
    <alternativeName>
        <fullName evidence="4">Nucleotide pyrophosphatase</fullName>
        <shortName evidence="4">Nucleotide PPase</shortName>
    </alternativeName>
</protein>
<dbReference type="InterPro" id="IPR003697">
    <property type="entry name" value="Maf-like"/>
</dbReference>
<comment type="catalytic activity">
    <reaction evidence="4">
        <text>a 2'-deoxyribonucleoside 5'-triphosphate + H2O = a 2'-deoxyribonucleoside 5'-phosphate + diphosphate + H(+)</text>
        <dbReference type="Rhea" id="RHEA:44644"/>
        <dbReference type="ChEBI" id="CHEBI:15377"/>
        <dbReference type="ChEBI" id="CHEBI:15378"/>
        <dbReference type="ChEBI" id="CHEBI:33019"/>
        <dbReference type="ChEBI" id="CHEBI:61560"/>
        <dbReference type="ChEBI" id="CHEBI:65317"/>
        <dbReference type="EC" id="3.6.1.9"/>
    </reaction>
</comment>
<keyword evidence="3 4" id="KW-0546">Nucleotide metabolism</keyword>
<dbReference type="Gene3D" id="3.90.950.10">
    <property type="match status" value="1"/>
</dbReference>
<keyword evidence="4" id="KW-0963">Cytoplasm</keyword>
<dbReference type="SUPFAM" id="SSF52972">
    <property type="entry name" value="ITPase-like"/>
    <property type="match status" value="1"/>
</dbReference>